<gene>
    <name evidence="1" type="ORF">VP01_209g2</name>
</gene>
<keyword evidence="2" id="KW-1185">Reference proteome</keyword>
<evidence type="ECO:0000313" key="2">
    <source>
        <dbReference type="Proteomes" id="UP000037035"/>
    </source>
</evidence>
<dbReference type="VEuPathDB" id="FungiDB:VP01_209g2"/>
<dbReference type="Proteomes" id="UP000037035">
    <property type="component" value="Unassembled WGS sequence"/>
</dbReference>
<evidence type="ECO:0000313" key="1">
    <source>
        <dbReference type="EMBL" id="KNZ57682.1"/>
    </source>
</evidence>
<sequence length="161" mass="18101">MLLKQEDQSSANSDGLGFLLKRIHEMLLGIALVIELHTILSKEAQFQKDQHGAINHTDLKRIMTLAHEQCSILIQAEDNTLDSSNTLRSGAWKYLNSHIIRLIHSSNTWFPNSMQQKRVYALEPATIAELLLVDIYNEAASPNPGSGVAWNEPLFLMPPWA</sequence>
<organism evidence="1 2">
    <name type="scientific">Puccinia sorghi</name>
    <dbReference type="NCBI Taxonomy" id="27349"/>
    <lineage>
        <taxon>Eukaryota</taxon>
        <taxon>Fungi</taxon>
        <taxon>Dikarya</taxon>
        <taxon>Basidiomycota</taxon>
        <taxon>Pucciniomycotina</taxon>
        <taxon>Pucciniomycetes</taxon>
        <taxon>Pucciniales</taxon>
        <taxon>Pucciniaceae</taxon>
        <taxon>Puccinia</taxon>
    </lineage>
</organism>
<dbReference type="STRING" id="27349.A0A0L6VAT8"/>
<proteinExistence type="predicted"/>
<reference evidence="1 2" key="1">
    <citation type="submission" date="2015-08" db="EMBL/GenBank/DDBJ databases">
        <title>Next Generation Sequencing and Analysis of the Genome of Puccinia sorghi L Schw, the Causal Agent of Maize Common Rust.</title>
        <authorList>
            <person name="Rochi L."/>
            <person name="Burguener G."/>
            <person name="Darino M."/>
            <person name="Turjanski A."/>
            <person name="Kreff E."/>
            <person name="Dieguez M.J."/>
            <person name="Sacco F."/>
        </authorList>
    </citation>
    <scope>NUCLEOTIDE SEQUENCE [LARGE SCALE GENOMIC DNA]</scope>
    <source>
        <strain evidence="1 2">RO10H11247</strain>
    </source>
</reference>
<dbReference type="EMBL" id="LAVV01006948">
    <property type="protein sequence ID" value="KNZ57682.1"/>
    <property type="molecule type" value="Genomic_DNA"/>
</dbReference>
<accession>A0A0L6VAT8</accession>
<dbReference type="AlphaFoldDB" id="A0A0L6VAT8"/>
<name>A0A0L6VAT8_9BASI</name>
<comment type="caution">
    <text evidence="1">The sequence shown here is derived from an EMBL/GenBank/DDBJ whole genome shotgun (WGS) entry which is preliminary data.</text>
</comment>
<protein>
    <submittedName>
        <fullName evidence="1">Uncharacterized protein</fullName>
    </submittedName>
</protein>